<dbReference type="InterPro" id="IPR023299">
    <property type="entry name" value="ATPase_P-typ_cyto_dom_N"/>
</dbReference>
<keyword evidence="3" id="KW-0547">Nucleotide-binding</keyword>
<dbReference type="GO" id="GO:0016887">
    <property type="term" value="F:ATP hydrolysis activity"/>
    <property type="evidence" value="ECO:0007669"/>
    <property type="project" value="InterPro"/>
</dbReference>
<accession>A0A7X2MX25</accession>
<dbReference type="SUPFAM" id="SSF81665">
    <property type="entry name" value="Calcium ATPase, transmembrane domain M"/>
    <property type="match status" value="1"/>
</dbReference>
<dbReference type="InterPro" id="IPR036412">
    <property type="entry name" value="HAD-like_sf"/>
</dbReference>
<feature type="transmembrane region" description="Helical" evidence="8">
    <location>
        <begin position="732"/>
        <end position="758"/>
    </location>
</feature>
<feature type="transmembrane region" description="Helical" evidence="8">
    <location>
        <begin position="231"/>
        <end position="250"/>
    </location>
</feature>
<dbReference type="GO" id="GO:0016020">
    <property type="term" value="C:membrane"/>
    <property type="evidence" value="ECO:0007669"/>
    <property type="project" value="UniProtKB-SubCell"/>
</dbReference>
<dbReference type="InterPro" id="IPR023298">
    <property type="entry name" value="ATPase_P-typ_TM_dom_sf"/>
</dbReference>
<evidence type="ECO:0000256" key="8">
    <source>
        <dbReference type="SAM" id="Phobius"/>
    </source>
</evidence>
<feature type="transmembrane region" description="Helical" evidence="8">
    <location>
        <begin position="53"/>
        <end position="75"/>
    </location>
</feature>
<keyword evidence="4" id="KW-0067">ATP-binding</keyword>
<dbReference type="PRINTS" id="PR00120">
    <property type="entry name" value="HATPASE"/>
</dbReference>
<dbReference type="InterPro" id="IPR004014">
    <property type="entry name" value="ATPase_P-typ_cation-transptr_N"/>
</dbReference>
<dbReference type="Pfam" id="PF00702">
    <property type="entry name" value="Hydrolase"/>
    <property type="match status" value="1"/>
</dbReference>
<dbReference type="PRINTS" id="PR00119">
    <property type="entry name" value="CATATPASE"/>
</dbReference>
<dbReference type="NCBIfam" id="TIGR01494">
    <property type="entry name" value="ATPase_P-type"/>
    <property type="match status" value="2"/>
</dbReference>
<dbReference type="GO" id="GO:0005524">
    <property type="term" value="F:ATP binding"/>
    <property type="evidence" value="ECO:0007669"/>
    <property type="project" value="UniProtKB-KW"/>
</dbReference>
<feature type="transmembrane region" description="Helical" evidence="8">
    <location>
        <begin position="640"/>
        <end position="659"/>
    </location>
</feature>
<keyword evidence="5" id="KW-1278">Translocase</keyword>
<dbReference type="Pfam" id="PF00122">
    <property type="entry name" value="E1-E2_ATPase"/>
    <property type="match status" value="1"/>
</dbReference>
<comment type="subcellular location">
    <subcellularLocation>
        <location evidence="1">Membrane</location>
        <topology evidence="1">Multi-pass membrane protein</topology>
    </subcellularLocation>
</comment>
<dbReference type="Pfam" id="PF00690">
    <property type="entry name" value="Cation_ATPase_N"/>
    <property type="match status" value="1"/>
</dbReference>
<evidence type="ECO:0000256" key="1">
    <source>
        <dbReference type="ARBA" id="ARBA00004141"/>
    </source>
</evidence>
<dbReference type="Gene3D" id="2.70.150.10">
    <property type="entry name" value="Calcium-transporting ATPase, cytoplasmic transduction domain A"/>
    <property type="match status" value="1"/>
</dbReference>
<dbReference type="Gene3D" id="3.40.1110.10">
    <property type="entry name" value="Calcium-transporting ATPase, cytoplasmic domain N"/>
    <property type="match status" value="1"/>
</dbReference>
<evidence type="ECO:0000313" key="11">
    <source>
        <dbReference type="EMBL" id="MSR90625.1"/>
    </source>
</evidence>
<dbReference type="SFLD" id="SFLDF00027">
    <property type="entry name" value="p-type_atpase"/>
    <property type="match status" value="1"/>
</dbReference>
<feature type="transmembrane region" description="Helical" evidence="8">
    <location>
        <begin position="262"/>
        <end position="287"/>
    </location>
</feature>
<proteinExistence type="predicted"/>
<dbReference type="InterPro" id="IPR001757">
    <property type="entry name" value="P_typ_ATPase"/>
</dbReference>
<dbReference type="PROSITE" id="PS00154">
    <property type="entry name" value="ATPASE_E1_E2"/>
    <property type="match status" value="1"/>
</dbReference>
<dbReference type="SFLD" id="SFLDS00003">
    <property type="entry name" value="Haloacid_Dehalogenase"/>
    <property type="match status" value="1"/>
</dbReference>
<dbReference type="Gene3D" id="1.20.1110.10">
    <property type="entry name" value="Calcium-transporting ATPase, transmembrane domain"/>
    <property type="match status" value="1"/>
</dbReference>
<feature type="transmembrane region" description="Helical" evidence="8">
    <location>
        <begin position="764"/>
        <end position="785"/>
    </location>
</feature>
<feature type="domain" description="Cation-transporting P-type ATPase N-terminal" evidence="10">
    <location>
        <begin position="22"/>
        <end position="71"/>
    </location>
</feature>
<feature type="transmembrane region" description="Helical" evidence="8">
    <location>
        <begin position="671"/>
        <end position="695"/>
    </location>
</feature>
<keyword evidence="6 8" id="KW-1133">Transmembrane helix</keyword>
<dbReference type="AlphaFoldDB" id="A0A7X2MX25"/>
<dbReference type="InterPro" id="IPR044492">
    <property type="entry name" value="P_typ_ATPase_HD_dom"/>
</dbReference>
<protein>
    <submittedName>
        <fullName evidence="11">HAD-IC family P-type ATPase</fullName>
    </submittedName>
</protein>
<evidence type="ECO:0000313" key="12">
    <source>
        <dbReference type="Proteomes" id="UP000460287"/>
    </source>
</evidence>
<dbReference type="InterPro" id="IPR059000">
    <property type="entry name" value="ATPase_P-type_domA"/>
</dbReference>
<evidence type="ECO:0000256" key="3">
    <source>
        <dbReference type="ARBA" id="ARBA00022741"/>
    </source>
</evidence>
<dbReference type="EMBL" id="VULX01000003">
    <property type="protein sequence ID" value="MSR90625.1"/>
    <property type="molecule type" value="Genomic_DNA"/>
</dbReference>
<dbReference type="RefSeq" id="WP_154530506.1">
    <property type="nucleotide sequence ID" value="NZ_VULX01000003.1"/>
</dbReference>
<comment type="caution">
    <text evidence="11">The sequence shown here is derived from an EMBL/GenBank/DDBJ whole genome shotgun (WGS) entry which is preliminary data.</text>
</comment>
<dbReference type="InterPro" id="IPR023214">
    <property type="entry name" value="HAD_sf"/>
</dbReference>
<feature type="transmembrane region" description="Helical" evidence="8">
    <location>
        <begin position="81"/>
        <end position="99"/>
    </location>
</feature>
<keyword evidence="7 8" id="KW-0472">Membrane</keyword>
<dbReference type="SFLD" id="SFLDG00002">
    <property type="entry name" value="C1.7:_P-type_atpase_like"/>
    <property type="match status" value="1"/>
</dbReference>
<reference evidence="11 12" key="1">
    <citation type="submission" date="2019-08" db="EMBL/GenBank/DDBJ databases">
        <title>In-depth cultivation of the pig gut microbiome towards novel bacterial diversity and tailored functional studies.</title>
        <authorList>
            <person name="Wylensek D."/>
            <person name="Hitch T.C.A."/>
            <person name="Clavel T."/>
        </authorList>
    </citation>
    <scope>NUCLEOTIDE SEQUENCE [LARGE SCALE GENOMIC DNA]</scope>
    <source>
        <strain evidence="11 12">WCA-383-APC-5B</strain>
    </source>
</reference>
<feature type="transmembrane region" description="Helical" evidence="8">
    <location>
        <begin position="701"/>
        <end position="720"/>
    </location>
</feature>
<dbReference type="SUPFAM" id="SSF56784">
    <property type="entry name" value="HAD-like"/>
    <property type="match status" value="1"/>
</dbReference>
<organism evidence="11 12">
    <name type="scientific">Inconstantimicrobium porci</name>
    <dbReference type="NCBI Taxonomy" id="2652291"/>
    <lineage>
        <taxon>Bacteria</taxon>
        <taxon>Bacillati</taxon>
        <taxon>Bacillota</taxon>
        <taxon>Clostridia</taxon>
        <taxon>Eubacteriales</taxon>
        <taxon>Clostridiaceae</taxon>
        <taxon>Inconstantimicrobium</taxon>
    </lineage>
</organism>
<keyword evidence="2 8" id="KW-0812">Transmembrane</keyword>
<sequence length="795" mass="87211">MKKKILRKKETKKSDIPEKNKIGLTTEEVKKRIHEGKVNIIPKSPSRSIWQIILANVFTLFNAINLVLAVIVIIAGSPKNSIFAGVIISNTIIGILQELKAKRTVEKLSILAKSKAIVIRDGQEKEIDIEDIVVDDVIFLKSGNQIPVDAKVLKDNSIEVDESLLTGEPDIIIKNEGDVLYSGSFVGGNSGYAVVTSVGADTYSSKLSKEAKKFKKIKSELQSSMNRILKVIIKIIIPTGILLTFTQMYFSKKPWQEAVLGVVAGISGMIPEGLVLLISVTFVVSIVKLSKYNTLVQELPATEILARVDTLCLDKTGTITEGRLNLVEVRNFNDDLEQCEEAIKAIVTAFPVVNQTQQAILEKYGEEANSITITSKVPFSSATKWSAVTTDSGKSYYLGAPEILYSTKYDEIKEQVEEEALKGRRVLLLAEYDGEAGVTVPEDIKKAALIILEDVIRPEAPETLKYFEENNVDIKIISGDNPVTVSATAKRAGVNNYDKYIDMTTVEHNSCKYMEIVDEYTIFGRVTPHQKRDLVKALKKQNHTVAMTGDGINDVLALKESDCGIAMASGSDSSKAVSQLVLLDSNFASLPKVVQEGRQAINNLELAANLYLTKTVYAVLLSIMFALILLPFPYTPIQMSLIGSLGIGIPSFFIALQANKDMVKEGFLRRILVKSLPNGIGITFGVVVASIIMHFNGYTDIKTTTICTLIIGILSMIILLKVSEPLTLMKICVVICAVGLFITAFLLGLSMKVFGFTVLNRGDIILAGVCIFASLVVIELTRGILIRYLSRKKKK</sequence>
<dbReference type="Gene3D" id="3.40.50.1000">
    <property type="entry name" value="HAD superfamily/HAD-like"/>
    <property type="match status" value="1"/>
</dbReference>
<evidence type="ECO:0000259" key="10">
    <source>
        <dbReference type="Pfam" id="PF00690"/>
    </source>
</evidence>
<dbReference type="PANTHER" id="PTHR42861">
    <property type="entry name" value="CALCIUM-TRANSPORTING ATPASE"/>
    <property type="match status" value="1"/>
</dbReference>
<dbReference type="Proteomes" id="UP000460287">
    <property type="component" value="Unassembled WGS sequence"/>
</dbReference>
<dbReference type="InterPro" id="IPR008250">
    <property type="entry name" value="ATPase_P-typ_transduc_dom_A_sf"/>
</dbReference>
<dbReference type="InterPro" id="IPR018303">
    <property type="entry name" value="ATPase_P-typ_P_site"/>
</dbReference>
<keyword evidence="12" id="KW-1185">Reference proteome</keyword>
<evidence type="ECO:0000256" key="2">
    <source>
        <dbReference type="ARBA" id="ARBA00022692"/>
    </source>
</evidence>
<gene>
    <name evidence="11" type="ORF">FYJ33_04145</name>
</gene>
<evidence type="ECO:0000256" key="5">
    <source>
        <dbReference type="ARBA" id="ARBA00022967"/>
    </source>
</evidence>
<evidence type="ECO:0000256" key="7">
    <source>
        <dbReference type="ARBA" id="ARBA00023136"/>
    </source>
</evidence>
<name>A0A7X2MX25_9CLOT</name>
<feature type="transmembrane region" description="Helical" evidence="8">
    <location>
        <begin position="616"/>
        <end position="634"/>
    </location>
</feature>
<evidence type="ECO:0000256" key="6">
    <source>
        <dbReference type="ARBA" id="ARBA00022989"/>
    </source>
</evidence>
<evidence type="ECO:0000259" key="9">
    <source>
        <dbReference type="Pfam" id="PF00122"/>
    </source>
</evidence>
<feature type="domain" description="P-type ATPase A" evidence="9">
    <location>
        <begin position="111"/>
        <end position="210"/>
    </location>
</feature>
<evidence type="ECO:0000256" key="4">
    <source>
        <dbReference type="ARBA" id="ARBA00022840"/>
    </source>
</evidence>
<dbReference type="SUPFAM" id="SSF81653">
    <property type="entry name" value="Calcium ATPase, transduction domain A"/>
    <property type="match status" value="1"/>
</dbReference>